<sequence>MNKLKVKLNPALVKDLGDDKLLCLICNAQVKAKIWTAHSNGKKHHENIEALKKKRSVQVTAPLVTSKRRQSENDTLQQADSVISKRSRIETVTNATVSQKSEVPPWQRDQADGVEQSVAKPSSSKKIIEGVPEGFFDDEKLNSRVAETIEKQANMEVEYANFMSELDQAKRDEEVKGDEEDESSAIEKDIEQIDEQM</sequence>
<dbReference type="Pfam" id="PF23406">
    <property type="entry name" value="ZNF380_CC"/>
    <property type="match status" value="1"/>
</dbReference>
<dbReference type="EMBL" id="JBGFUD010017132">
    <property type="protein sequence ID" value="MFH4984389.1"/>
    <property type="molecule type" value="Genomic_DNA"/>
</dbReference>
<gene>
    <name evidence="9" type="ORF">AB6A40_011098</name>
</gene>
<evidence type="ECO:0000256" key="2">
    <source>
        <dbReference type="ARBA" id="ARBA00022473"/>
    </source>
</evidence>
<dbReference type="PANTHER" id="PTHR13278:SF0">
    <property type="entry name" value="ZINC FINGER PROTEIN 830"/>
    <property type="match status" value="1"/>
</dbReference>
<accession>A0ABD6EWP5</accession>
<keyword evidence="4" id="KW-0863">Zinc-finger</keyword>
<evidence type="ECO:0000256" key="3">
    <source>
        <dbReference type="ARBA" id="ARBA00022723"/>
    </source>
</evidence>
<name>A0ABD6EWP5_9BILA</name>
<keyword evidence="3" id="KW-0479">Metal-binding</keyword>
<evidence type="ECO:0000256" key="7">
    <source>
        <dbReference type="SAM" id="MobiDB-lite"/>
    </source>
</evidence>
<evidence type="ECO:0000313" key="9">
    <source>
        <dbReference type="EMBL" id="MFH4984389.1"/>
    </source>
</evidence>
<keyword evidence="2" id="KW-0217">Developmental protein</keyword>
<keyword evidence="5" id="KW-0862">Zinc</keyword>
<feature type="region of interest" description="Disordered" evidence="7">
    <location>
        <begin position="167"/>
        <end position="197"/>
    </location>
</feature>
<keyword evidence="6" id="KW-0539">Nucleus</keyword>
<evidence type="ECO:0000313" key="10">
    <source>
        <dbReference type="Proteomes" id="UP001608902"/>
    </source>
</evidence>
<comment type="subcellular location">
    <subcellularLocation>
        <location evidence="1">Nucleus speckle</location>
    </subcellularLocation>
</comment>
<evidence type="ECO:0000256" key="1">
    <source>
        <dbReference type="ARBA" id="ARBA00004324"/>
    </source>
</evidence>
<comment type="caution">
    <text evidence="9">The sequence shown here is derived from an EMBL/GenBank/DDBJ whole genome shotgun (WGS) entry which is preliminary data.</text>
</comment>
<proteinExistence type="predicted"/>
<dbReference type="Proteomes" id="UP001608902">
    <property type="component" value="Unassembled WGS sequence"/>
</dbReference>
<dbReference type="AlphaFoldDB" id="A0ABD6EWP5"/>
<dbReference type="PANTHER" id="PTHR13278">
    <property type="entry name" value="ZINC FINGER PROTEIN 830"/>
    <property type="match status" value="1"/>
</dbReference>
<evidence type="ECO:0000256" key="4">
    <source>
        <dbReference type="ARBA" id="ARBA00022771"/>
    </source>
</evidence>
<protein>
    <recommendedName>
        <fullName evidence="8">ZNF380 coiled-coil domain-containing protein</fullName>
    </recommendedName>
</protein>
<evidence type="ECO:0000256" key="6">
    <source>
        <dbReference type="ARBA" id="ARBA00023242"/>
    </source>
</evidence>
<evidence type="ECO:0000259" key="8">
    <source>
        <dbReference type="Pfam" id="PF23406"/>
    </source>
</evidence>
<feature type="region of interest" description="Disordered" evidence="7">
    <location>
        <begin position="94"/>
        <end position="124"/>
    </location>
</feature>
<feature type="domain" description="ZNF380 coiled-coil" evidence="8">
    <location>
        <begin position="131"/>
        <end position="197"/>
    </location>
</feature>
<dbReference type="InterPro" id="IPR059039">
    <property type="entry name" value="ZNF380_CC"/>
</dbReference>
<reference evidence="9 10" key="1">
    <citation type="submission" date="2024-08" db="EMBL/GenBank/DDBJ databases">
        <title>Gnathostoma spinigerum genome.</title>
        <authorList>
            <person name="Gonzalez-Bertolin B."/>
            <person name="Monzon S."/>
            <person name="Zaballos A."/>
            <person name="Jimenez P."/>
            <person name="Dekumyoy P."/>
            <person name="Varona S."/>
            <person name="Cuesta I."/>
            <person name="Sumanam S."/>
            <person name="Adisakwattana P."/>
            <person name="Gasser R.B."/>
            <person name="Hernandez-Gonzalez A."/>
            <person name="Young N.D."/>
            <person name="Perteguer M.J."/>
        </authorList>
    </citation>
    <scope>NUCLEOTIDE SEQUENCE [LARGE SCALE GENOMIC DNA]</scope>
    <source>
        <strain evidence="9">AL3</strain>
        <tissue evidence="9">Liver</tissue>
    </source>
</reference>
<feature type="compositionally biased region" description="Acidic residues" evidence="7">
    <location>
        <begin position="175"/>
        <end position="184"/>
    </location>
</feature>
<dbReference type="GO" id="GO:0008270">
    <property type="term" value="F:zinc ion binding"/>
    <property type="evidence" value="ECO:0007669"/>
    <property type="project" value="UniProtKB-KW"/>
</dbReference>
<dbReference type="GO" id="GO:0005634">
    <property type="term" value="C:nucleus"/>
    <property type="evidence" value="ECO:0007669"/>
    <property type="project" value="UniProtKB-SubCell"/>
</dbReference>
<organism evidence="9 10">
    <name type="scientific">Gnathostoma spinigerum</name>
    <dbReference type="NCBI Taxonomy" id="75299"/>
    <lineage>
        <taxon>Eukaryota</taxon>
        <taxon>Metazoa</taxon>
        <taxon>Ecdysozoa</taxon>
        <taxon>Nematoda</taxon>
        <taxon>Chromadorea</taxon>
        <taxon>Rhabditida</taxon>
        <taxon>Spirurina</taxon>
        <taxon>Gnathostomatomorpha</taxon>
        <taxon>Gnathostomatoidea</taxon>
        <taxon>Gnathostomatidae</taxon>
        <taxon>Gnathostoma</taxon>
    </lineage>
</organism>
<evidence type="ECO:0000256" key="5">
    <source>
        <dbReference type="ARBA" id="ARBA00022833"/>
    </source>
</evidence>
<dbReference type="InterPro" id="IPR040050">
    <property type="entry name" value="ZNF830-like"/>
</dbReference>
<keyword evidence="10" id="KW-1185">Reference proteome</keyword>